<dbReference type="Gene3D" id="3.30.300.90">
    <property type="entry name" value="BolA-like"/>
    <property type="match status" value="1"/>
</dbReference>
<dbReference type="PANTHER" id="PTHR46230">
    <property type="match status" value="1"/>
</dbReference>
<gene>
    <name evidence="2" type="ORF">AMST5_03786</name>
</gene>
<dbReference type="EMBL" id="OY288114">
    <property type="protein sequence ID" value="CAJ0887348.1"/>
    <property type="molecule type" value="Genomic_DNA"/>
</dbReference>
<sequence length="103" mass="10797">MTDEGKAAVKGPVAASIEKKLTEALAPLSLKVIDESHHHAGHGHAGDRRHGNESHFRVEVVSAAFAGKSRVDRHRMVNGLLAQELAEGLHALAVTAKAPGEAA</sequence>
<proteinExistence type="predicted"/>
<dbReference type="GO" id="GO:0016226">
    <property type="term" value="P:iron-sulfur cluster assembly"/>
    <property type="evidence" value="ECO:0007669"/>
    <property type="project" value="TreeGrafter"/>
</dbReference>
<protein>
    <recommendedName>
        <fullName evidence="3">BolA family transcriptional regulator</fullName>
    </recommendedName>
</protein>
<dbReference type="AlphaFoldDB" id="A0AA48M2L3"/>
<name>A0AA48M2L3_9ZZZZ</name>
<dbReference type="PANTHER" id="PTHR46230:SF7">
    <property type="entry name" value="BOLA-LIKE PROTEIN 1"/>
    <property type="match status" value="1"/>
</dbReference>
<dbReference type="InterPro" id="IPR002634">
    <property type="entry name" value="BolA"/>
</dbReference>
<organism evidence="2">
    <name type="scientific">freshwater sediment metagenome</name>
    <dbReference type="NCBI Taxonomy" id="556182"/>
    <lineage>
        <taxon>unclassified sequences</taxon>
        <taxon>metagenomes</taxon>
        <taxon>ecological metagenomes</taxon>
    </lineage>
</organism>
<dbReference type="InterPro" id="IPR036065">
    <property type="entry name" value="BolA-like_sf"/>
</dbReference>
<dbReference type="PIRSF" id="PIRSF003113">
    <property type="entry name" value="BolA"/>
    <property type="match status" value="1"/>
</dbReference>
<evidence type="ECO:0008006" key="3">
    <source>
        <dbReference type="Google" id="ProtNLM"/>
    </source>
</evidence>
<reference evidence="2" key="1">
    <citation type="submission" date="2023-07" db="EMBL/GenBank/DDBJ databases">
        <authorList>
            <person name="Pelsma A.J. K."/>
        </authorList>
    </citation>
    <scope>NUCLEOTIDE SEQUENCE</scope>
</reference>
<feature type="region of interest" description="Disordered" evidence="1">
    <location>
        <begin position="33"/>
        <end position="54"/>
    </location>
</feature>
<dbReference type="Pfam" id="PF01722">
    <property type="entry name" value="BolA"/>
    <property type="match status" value="1"/>
</dbReference>
<dbReference type="SUPFAM" id="SSF82657">
    <property type="entry name" value="BolA-like"/>
    <property type="match status" value="1"/>
</dbReference>
<evidence type="ECO:0000313" key="2">
    <source>
        <dbReference type="EMBL" id="CAJ0887348.1"/>
    </source>
</evidence>
<evidence type="ECO:0000256" key="1">
    <source>
        <dbReference type="SAM" id="MobiDB-lite"/>
    </source>
</evidence>
<accession>A0AA48M2L3</accession>